<evidence type="ECO:0000259" key="1">
    <source>
        <dbReference type="PROSITE" id="PS51340"/>
    </source>
</evidence>
<dbReference type="SUPFAM" id="SSF50800">
    <property type="entry name" value="PK beta-barrel domain-like"/>
    <property type="match status" value="1"/>
</dbReference>
<feature type="domain" description="MOSC" evidence="1">
    <location>
        <begin position="96"/>
        <end position="244"/>
    </location>
</feature>
<proteinExistence type="predicted"/>
<dbReference type="GO" id="GO:0030151">
    <property type="term" value="F:molybdenum ion binding"/>
    <property type="evidence" value="ECO:0007669"/>
    <property type="project" value="InterPro"/>
</dbReference>
<organism evidence="2 3">
    <name type="scientific">Mesorhizobium zhangyense</name>
    <dbReference type="NCBI Taxonomy" id="1776730"/>
    <lineage>
        <taxon>Bacteria</taxon>
        <taxon>Pseudomonadati</taxon>
        <taxon>Pseudomonadota</taxon>
        <taxon>Alphaproteobacteria</taxon>
        <taxon>Hyphomicrobiales</taxon>
        <taxon>Phyllobacteriaceae</taxon>
        <taxon>Mesorhizobium</taxon>
    </lineage>
</organism>
<comment type="caution">
    <text evidence="2">The sequence shown here is derived from an EMBL/GenBank/DDBJ whole genome shotgun (WGS) entry which is preliminary data.</text>
</comment>
<protein>
    <submittedName>
        <fullName evidence="2">MOSC domain-containing protein</fullName>
    </submittedName>
</protein>
<evidence type="ECO:0000313" key="3">
    <source>
        <dbReference type="Proteomes" id="UP000481252"/>
    </source>
</evidence>
<dbReference type="Pfam" id="PF03476">
    <property type="entry name" value="MOSC_N"/>
    <property type="match status" value="1"/>
</dbReference>
<dbReference type="RefSeq" id="WP_165120742.1">
    <property type="nucleotide sequence ID" value="NZ_JAAKZG010000015.1"/>
</dbReference>
<dbReference type="Proteomes" id="UP000481252">
    <property type="component" value="Unassembled WGS sequence"/>
</dbReference>
<dbReference type="PROSITE" id="PS51340">
    <property type="entry name" value="MOSC"/>
    <property type="match status" value="1"/>
</dbReference>
<dbReference type="EMBL" id="JAAKZG010000015">
    <property type="protein sequence ID" value="NGN44348.1"/>
    <property type="molecule type" value="Genomic_DNA"/>
</dbReference>
<name>A0A7C9VH62_9HYPH</name>
<dbReference type="InterPro" id="IPR005302">
    <property type="entry name" value="MoCF_Sase_C"/>
</dbReference>
<dbReference type="Gene3D" id="2.40.33.20">
    <property type="entry name" value="PK beta-barrel domain-like"/>
    <property type="match status" value="1"/>
</dbReference>
<accession>A0A7C9VH62</accession>
<sequence>MTKVGKIIELWRYPVSSLRGERLEEAALDAHGIVGDRRWGLFDVEAGKVAAPEKEKRWRVAPEMQSRLVDDTVEVLAGDGVWRAVGTPEAASAATDVLGFPVEFRRYEDPFPKGETAASAPRYDRAHLHVLTTASLARLASLAPADVQVDVRRFRANMVIETEPELEGFIEKEWLKRSLAIGSARTVVVEPCERCSFVALAQGGLPFAPPVLHTIARHGDGGFGIQVNVTTPGALRVGDEVVLA</sequence>
<dbReference type="AlphaFoldDB" id="A0A7C9VH62"/>
<reference evidence="2 3" key="1">
    <citation type="submission" date="2020-02" db="EMBL/GenBank/DDBJ databases">
        <title>Genome sequence of the type strain CGMCC 1.15528 of Mesorhizobium zhangyense.</title>
        <authorList>
            <person name="Gao J."/>
            <person name="Sun J."/>
        </authorList>
    </citation>
    <scope>NUCLEOTIDE SEQUENCE [LARGE SCALE GENOMIC DNA]</scope>
    <source>
        <strain evidence="2 3">CGMCC 1.15528</strain>
    </source>
</reference>
<dbReference type="InterPro" id="IPR005303">
    <property type="entry name" value="MOCOS_middle"/>
</dbReference>
<dbReference type="GO" id="GO:0030170">
    <property type="term" value="F:pyridoxal phosphate binding"/>
    <property type="evidence" value="ECO:0007669"/>
    <property type="project" value="InterPro"/>
</dbReference>
<gene>
    <name evidence="2" type="ORF">G6N74_25070</name>
</gene>
<keyword evidence="3" id="KW-1185">Reference proteome</keyword>
<dbReference type="InterPro" id="IPR011037">
    <property type="entry name" value="Pyrv_Knase-like_insert_dom_sf"/>
</dbReference>
<dbReference type="GO" id="GO:0003824">
    <property type="term" value="F:catalytic activity"/>
    <property type="evidence" value="ECO:0007669"/>
    <property type="project" value="InterPro"/>
</dbReference>
<evidence type="ECO:0000313" key="2">
    <source>
        <dbReference type="EMBL" id="NGN44348.1"/>
    </source>
</evidence>
<dbReference type="Pfam" id="PF03473">
    <property type="entry name" value="MOSC"/>
    <property type="match status" value="1"/>
</dbReference>